<dbReference type="GO" id="GO:0016887">
    <property type="term" value="F:ATP hydrolysis activity"/>
    <property type="evidence" value="ECO:0007669"/>
    <property type="project" value="TreeGrafter"/>
</dbReference>
<gene>
    <name evidence="2" type="ORF">FA727_13530</name>
</gene>
<dbReference type="GO" id="GO:0051782">
    <property type="term" value="P:negative regulation of cell division"/>
    <property type="evidence" value="ECO:0007669"/>
    <property type="project" value="TreeGrafter"/>
</dbReference>
<dbReference type="PANTHER" id="PTHR43384:SF13">
    <property type="entry name" value="SLR0110 PROTEIN"/>
    <property type="match status" value="1"/>
</dbReference>
<reference evidence="2 3" key="1">
    <citation type="journal article" date="2011" name="J. Microbiol.">
        <title>Bacillus kyonggiensis sp. nov., isolated from soil of a lettuce field.</title>
        <authorList>
            <person name="Dong K."/>
            <person name="Lee S."/>
        </authorList>
    </citation>
    <scope>NUCLEOTIDE SEQUENCE [LARGE SCALE GENOMIC DNA]</scope>
    <source>
        <strain evidence="2 3">NB22</strain>
    </source>
</reference>
<evidence type="ECO:0000313" key="3">
    <source>
        <dbReference type="Proteomes" id="UP000307756"/>
    </source>
</evidence>
<dbReference type="InterPro" id="IPR025669">
    <property type="entry name" value="AAA_dom"/>
</dbReference>
<keyword evidence="3" id="KW-1185">Reference proteome</keyword>
<evidence type="ECO:0000259" key="1">
    <source>
        <dbReference type="Pfam" id="PF13614"/>
    </source>
</evidence>
<name>A0A4U1D3Z2_9BACI</name>
<sequence>MKLLQEPKGSRLWPFPNTAGKQEGCVSLSNFKGLFISKNQVWKEQLSNLLNDDQIELSTVSDWKRTFLEQQHYHYIFVDLETIDDPRKLQIPSTSVLIGLTSEHDFEIGRELLVAGAKDLILFPEEEHRLNHLIKELNNQFLFQKEAESGYGTGQVHAFYSAKGGSGKTLLASMVAQSLSIHHQLKVLVIDLNAQFGNIDVLFGSQPFRSYYDLIPVMEEMDIRHIQNIGQYIEDANLTLITGPTDPAKAEQIPDELISRLIRVAKSQYDFVILDLPSSINNLSFTGLNEATHVHYVLTPDSLGLRAYKYAAEMFERLQIGKNDNLSIIVNRVHSKLELTEKDISKILDKEVHGLIHSDFFSIQPTLNMGGAFFKKVKDKGSTKVAKDVKKYSDELMKRTMR</sequence>
<dbReference type="Proteomes" id="UP000307756">
    <property type="component" value="Unassembled WGS sequence"/>
</dbReference>
<proteinExistence type="predicted"/>
<feature type="domain" description="AAA" evidence="1">
    <location>
        <begin position="156"/>
        <end position="328"/>
    </location>
</feature>
<organism evidence="2 3">
    <name type="scientific">Robertmurraya kyonggiensis</name>
    <dbReference type="NCBI Taxonomy" id="1037680"/>
    <lineage>
        <taxon>Bacteria</taxon>
        <taxon>Bacillati</taxon>
        <taxon>Bacillota</taxon>
        <taxon>Bacilli</taxon>
        <taxon>Bacillales</taxon>
        <taxon>Bacillaceae</taxon>
        <taxon>Robertmurraya</taxon>
    </lineage>
</organism>
<dbReference type="GO" id="GO:0009898">
    <property type="term" value="C:cytoplasmic side of plasma membrane"/>
    <property type="evidence" value="ECO:0007669"/>
    <property type="project" value="TreeGrafter"/>
</dbReference>
<comment type="caution">
    <text evidence="2">The sequence shown here is derived from an EMBL/GenBank/DDBJ whole genome shotgun (WGS) entry which is preliminary data.</text>
</comment>
<dbReference type="InterPro" id="IPR027417">
    <property type="entry name" value="P-loop_NTPase"/>
</dbReference>
<dbReference type="SUPFAM" id="SSF52540">
    <property type="entry name" value="P-loop containing nucleoside triphosphate hydrolases"/>
    <property type="match status" value="1"/>
</dbReference>
<dbReference type="GO" id="GO:0005524">
    <property type="term" value="F:ATP binding"/>
    <property type="evidence" value="ECO:0007669"/>
    <property type="project" value="TreeGrafter"/>
</dbReference>
<dbReference type="GO" id="GO:0005829">
    <property type="term" value="C:cytosol"/>
    <property type="evidence" value="ECO:0007669"/>
    <property type="project" value="TreeGrafter"/>
</dbReference>
<dbReference type="InterPro" id="IPR050625">
    <property type="entry name" value="ParA/MinD_ATPase"/>
</dbReference>
<protein>
    <recommendedName>
        <fullName evidence="1">AAA domain-containing protein</fullName>
    </recommendedName>
</protein>
<dbReference type="Pfam" id="PF13614">
    <property type="entry name" value="AAA_31"/>
    <property type="match status" value="1"/>
</dbReference>
<dbReference type="Gene3D" id="3.40.50.300">
    <property type="entry name" value="P-loop containing nucleotide triphosphate hydrolases"/>
    <property type="match status" value="1"/>
</dbReference>
<dbReference type="AlphaFoldDB" id="A0A4U1D3Z2"/>
<dbReference type="PANTHER" id="PTHR43384">
    <property type="entry name" value="SEPTUM SITE-DETERMINING PROTEIN MIND HOMOLOG, CHLOROPLASTIC-RELATED"/>
    <property type="match status" value="1"/>
</dbReference>
<evidence type="ECO:0000313" key="2">
    <source>
        <dbReference type="EMBL" id="TKC17072.1"/>
    </source>
</evidence>
<accession>A0A4U1D3Z2</accession>
<dbReference type="EMBL" id="SWBM01000002">
    <property type="protein sequence ID" value="TKC17072.1"/>
    <property type="molecule type" value="Genomic_DNA"/>
</dbReference>